<proteinExistence type="predicted"/>
<comment type="caution">
    <text evidence="2">The sequence shown here is derived from an EMBL/GenBank/DDBJ whole genome shotgun (WGS) entry which is preliminary data.</text>
</comment>
<protein>
    <submittedName>
        <fullName evidence="2">Uncharacterized protein</fullName>
    </submittedName>
</protein>
<dbReference type="EMBL" id="BKCG01000010">
    <property type="protein sequence ID" value="GER60788.1"/>
    <property type="molecule type" value="Genomic_DNA"/>
</dbReference>
<keyword evidence="1" id="KW-1133">Transmembrane helix</keyword>
<organism evidence="2 3">
    <name type="scientific">Patiriisocius marinus</name>
    <dbReference type="NCBI Taxonomy" id="1397112"/>
    <lineage>
        <taxon>Bacteria</taxon>
        <taxon>Pseudomonadati</taxon>
        <taxon>Bacteroidota</taxon>
        <taxon>Flavobacteriia</taxon>
        <taxon>Flavobacteriales</taxon>
        <taxon>Flavobacteriaceae</taxon>
        <taxon>Patiriisocius</taxon>
    </lineage>
</organism>
<evidence type="ECO:0000313" key="2">
    <source>
        <dbReference type="EMBL" id="GER60788.1"/>
    </source>
</evidence>
<keyword evidence="1" id="KW-0812">Transmembrane</keyword>
<keyword evidence="1" id="KW-0472">Membrane</keyword>
<reference evidence="2 3" key="1">
    <citation type="submission" date="2019-08" db="EMBL/GenBank/DDBJ databases">
        <title>Draft genome sequence of Ulvibacter marinus type strain NBRC 109484.</title>
        <authorList>
            <person name="Kawano K."/>
            <person name="Ushijima N."/>
            <person name="Kihara M."/>
            <person name="Itoh H."/>
        </authorList>
    </citation>
    <scope>NUCLEOTIDE SEQUENCE [LARGE SCALE GENOMIC DNA]</scope>
    <source>
        <strain evidence="2 3">NBRC 109484</strain>
    </source>
</reference>
<dbReference type="Proteomes" id="UP000326509">
    <property type="component" value="Unassembled WGS sequence"/>
</dbReference>
<dbReference type="OrthoDB" id="1454195at2"/>
<name>A0A5J4J438_9FLAO</name>
<dbReference type="RefSeq" id="WP_151675215.1">
    <property type="nucleotide sequence ID" value="NZ_BKCG01000010.1"/>
</dbReference>
<dbReference type="AlphaFoldDB" id="A0A5J4J438"/>
<gene>
    <name evidence="2" type="ORF">ULMA_28960</name>
</gene>
<evidence type="ECO:0000256" key="1">
    <source>
        <dbReference type="SAM" id="Phobius"/>
    </source>
</evidence>
<feature type="transmembrane region" description="Helical" evidence="1">
    <location>
        <begin position="46"/>
        <end position="65"/>
    </location>
</feature>
<accession>A0A5J4J438</accession>
<sequence length="68" mass="7197">MKILSLVLIVGGIALIASGLYNAFVPQEVLDIEIIEVTATEGFDNQSLAMVCLGVIAFVAGAFLTKKR</sequence>
<evidence type="ECO:0000313" key="3">
    <source>
        <dbReference type="Proteomes" id="UP000326509"/>
    </source>
</evidence>
<keyword evidence="3" id="KW-1185">Reference proteome</keyword>